<keyword evidence="6" id="KW-0479">Metal-binding</keyword>
<sequence>MNLLAPLTARLSRRCMGVHCVATITGPTATAIAKDCLDQIDHYEQLWSRFISSSDISRLNNAKGQPVWVDPLTVQLISYLIAAHEQTNGAFNPTLLPLQIHDGDFRSLVDKKVSSIASDSHPFTDLTAIAFLADGRVSLPEHMTLDAGGLAKGFTADLVVAHALSMGATSACINIGGDMAILTPVDAGWVTEITHPTNHERTVSSISVSHGGIATSTTNARLRGHRGITSHIFTSEGPLPCDKTVSATVVASSAAWADAWTKYAISTPVATALAILESKGFAGLLIDAQDNVFTTTNWSNFSHE</sequence>
<evidence type="ECO:0000256" key="1">
    <source>
        <dbReference type="ARBA" id="ARBA00001946"/>
    </source>
</evidence>
<evidence type="ECO:0000313" key="12">
    <source>
        <dbReference type="EMBL" id="CAB4613478.1"/>
    </source>
</evidence>
<evidence type="ECO:0000256" key="7">
    <source>
        <dbReference type="ARBA" id="ARBA00022827"/>
    </source>
</evidence>
<keyword evidence="8" id="KW-0460">Magnesium</keyword>
<evidence type="ECO:0000313" key="11">
    <source>
        <dbReference type="EMBL" id="CAB4591815.1"/>
    </source>
</evidence>
<dbReference type="AlphaFoldDB" id="A0A6J6FY79"/>
<evidence type="ECO:0000256" key="8">
    <source>
        <dbReference type="ARBA" id="ARBA00022842"/>
    </source>
</evidence>
<reference evidence="11" key="1">
    <citation type="submission" date="2020-05" db="EMBL/GenBank/DDBJ databases">
        <authorList>
            <person name="Chiriac C."/>
            <person name="Salcher M."/>
            <person name="Ghai R."/>
            <person name="Kavagutti S V."/>
        </authorList>
    </citation>
    <scope>NUCLEOTIDE SEQUENCE</scope>
</reference>
<dbReference type="Gene3D" id="3.10.520.10">
    <property type="entry name" value="ApbE-like domains"/>
    <property type="match status" value="1"/>
</dbReference>
<evidence type="ECO:0000256" key="10">
    <source>
        <dbReference type="ARBA" id="ARBA00048540"/>
    </source>
</evidence>
<evidence type="ECO:0000256" key="3">
    <source>
        <dbReference type="ARBA" id="ARBA00016337"/>
    </source>
</evidence>
<dbReference type="GO" id="GO:0016740">
    <property type="term" value="F:transferase activity"/>
    <property type="evidence" value="ECO:0007669"/>
    <property type="project" value="UniProtKB-KW"/>
</dbReference>
<accession>A0A6J6FY79</accession>
<gene>
    <name evidence="11" type="ORF">UFOPK1808_00200</name>
    <name evidence="12" type="ORF">UFOPK1889_00435</name>
</gene>
<proteinExistence type="predicted"/>
<evidence type="ECO:0000256" key="6">
    <source>
        <dbReference type="ARBA" id="ARBA00022723"/>
    </source>
</evidence>
<dbReference type="PANTHER" id="PTHR30040">
    <property type="entry name" value="THIAMINE BIOSYNTHESIS LIPOPROTEIN APBE"/>
    <property type="match status" value="1"/>
</dbReference>
<dbReference type="EMBL" id="CAEZUZ010000049">
    <property type="protein sequence ID" value="CAB4613478.1"/>
    <property type="molecule type" value="Genomic_DNA"/>
</dbReference>
<comment type="catalytic activity">
    <reaction evidence="10">
        <text>L-threonyl-[protein] + FAD = FMN-L-threonyl-[protein] + AMP + H(+)</text>
        <dbReference type="Rhea" id="RHEA:36847"/>
        <dbReference type="Rhea" id="RHEA-COMP:11060"/>
        <dbReference type="Rhea" id="RHEA-COMP:11061"/>
        <dbReference type="ChEBI" id="CHEBI:15378"/>
        <dbReference type="ChEBI" id="CHEBI:30013"/>
        <dbReference type="ChEBI" id="CHEBI:57692"/>
        <dbReference type="ChEBI" id="CHEBI:74257"/>
        <dbReference type="ChEBI" id="CHEBI:456215"/>
        <dbReference type="EC" id="2.7.1.180"/>
    </reaction>
</comment>
<dbReference type="InterPro" id="IPR003374">
    <property type="entry name" value="ApbE-like_sf"/>
</dbReference>
<dbReference type="Pfam" id="PF02424">
    <property type="entry name" value="ApbE"/>
    <property type="match status" value="1"/>
</dbReference>
<keyword evidence="4" id="KW-0285">Flavoprotein</keyword>
<evidence type="ECO:0000256" key="9">
    <source>
        <dbReference type="ARBA" id="ARBA00031306"/>
    </source>
</evidence>
<keyword evidence="5" id="KW-0808">Transferase</keyword>
<protein>
    <recommendedName>
        <fullName evidence="3">FAD:protein FMN transferase</fullName>
        <ecNumber evidence="2">2.7.1.180</ecNumber>
    </recommendedName>
    <alternativeName>
        <fullName evidence="9">Flavin transferase</fullName>
    </alternativeName>
</protein>
<evidence type="ECO:0000256" key="2">
    <source>
        <dbReference type="ARBA" id="ARBA00011955"/>
    </source>
</evidence>
<evidence type="ECO:0000256" key="4">
    <source>
        <dbReference type="ARBA" id="ARBA00022630"/>
    </source>
</evidence>
<dbReference type="InterPro" id="IPR024932">
    <property type="entry name" value="ApbE"/>
</dbReference>
<dbReference type="PANTHER" id="PTHR30040:SF2">
    <property type="entry name" value="FAD:PROTEIN FMN TRANSFERASE"/>
    <property type="match status" value="1"/>
</dbReference>
<dbReference type="EMBL" id="CAEZUL010000011">
    <property type="protein sequence ID" value="CAB4591815.1"/>
    <property type="molecule type" value="Genomic_DNA"/>
</dbReference>
<organism evidence="11">
    <name type="scientific">freshwater metagenome</name>
    <dbReference type="NCBI Taxonomy" id="449393"/>
    <lineage>
        <taxon>unclassified sequences</taxon>
        <taxon>metagenomes</taxon>
        <taxon>ecological metagenomes</taxon>
    </lineage>
</organism>
<comment type="cofactor">
    <cofactor evidence="1">
        <name>Mg(2+)</name>
        <dbReference type="ChEBI" id="CHEBI:18420"/>
    </cofactor>
</comment>
<evidence type="ECO:0000256" key="5">
    <source>
        <dbReference type="ARBA" id="ARBA00022679"/>
    </source>
</evidence>
<dbReference type="GO" id="GO:0046872">
    <property type="term" value="F:metal ion binding"/>
    <property type="evidence" value="ECO:0007669"/>
    <property type="project" value="UniProtKB-KW"/>
</dbReference>
<dbReference type="SUPFAM" id="SSF143631">
    <property type="entry name" value="ApbE-like"/>
    <property type="match status" value="1"/>
</dbReference>
<keyword evidence="7" id="KW-0274">FAD</keyword>
<name>A0A6J6FY79_9ZZZZ</name>
<dbReference type="EC" id="2.7.1.180" evidence="2"/>